<evidence type="ECO:0000259" key="8">
    <source>
        <dbReference type="PROSITE" id="PS51203"/>
    </source>
</evidence>
<feature type="compositionally biased region" description="Basic and acidic residues" evidence="7">
    <location>
        <begin position="129"/>
        <end position="138"/>
    </location>
</feature>
<dbReference type="CDD" id="cd06467">
    <property type="entry name" value="p23_NUDC_like"/>
    <property type="match status" value="1"/>
</dbReference>
<dbReference type="InParanoid" id="A0A0G4EDU6"/>
<evidence type="ECO:0000256" key="3">
    <source>
        <dbReference type="ARBA" id="ARBA00017641"/>
    </source>
</evidence>
<feature type="compositionally biased region" description="Low complexity" evidence="7">
    <location>
        <begin position="154"/>
        <end position="163"/>
    </location>
</feature>
<dbReference type="Gene3D" id="2.60.40.790">
    <property type="match status" value="1"/>
</dbReference>
<feature type="compositionally biased region" description="Acidic residues" evidence="7">
    <location>
        <begin position="180"/>
        <end position="190"/>
    </location>
</feature>
<dbReference type="InterPro" id="IPR007052">
    <property type="entry name" value="CS_dom"/>
</dbReference>
<dbReference type="PANTHER" id="PTHR12356">
    <property type="entry name" value="NUCLEAR MOVEMENT PROTEIN NUDC"/>
    <property type="match status" value="1"/>
</dbReference>
<feature type="region of interest" description="Disordered" evidence="7">
    <location>
        <begin position="61"/>
        <end position="204"/>
    </location>
</feature>
<dbReference type="SUPFAM" id="SSF49764">
    <property type="entry name" value="HSP20-like chaperones"/>
    <property type="match status" value="1"/>
</dbReference>
<evidence type="ECO:0000256" key="5">
    <source>
        <dbReference type="ARBA" id="ARBA00022553"/>
    </source>
</evidence>
<keyword evidence="10" id="KW-1185">Reference proteome</keyword>
<dbReference type="GO" id="GO:0006457">
    <property type="term" value="P:protein folding"/>
    <property type="evidence" value="ECO:0007669"/>
    <property type="project" value="TreeGrafter"/>
</dbReference>
<dbReference type="PROSITE" id="PS51203">
    <property type="entry name" value="CS"/>
    <property type="match status" value="1"/>
</dbReference>
<organism evidence="9 10">
    <name type="scientific">Vitrella brassicaformis (strain CCMP3155)</name>
    <dbReference type="NCBI Taxonomy" id="1169540"/>
    <lineage>
        <taxon>Eukaryota</taxon>
        <taxon>Sar</taxon>
        <taxon>Alveolata</taxon>
        <taxon>Colpodellida</taxon>
        <taxon>Vitrellaceae</taxon>
        <taxon>Vitrella</taxon>
    </lineage>
</organism>
<comment type="similarity">
    <text evidence="2">Belongs to the nudC family.</text>
</comment>
<dbReference type="InterPro" id="IPR008978">
    <property type="entry name" value="HSP20-like_chaperone"/>
</dbReference>
<dbReference type="GO" id="GO:0051082">
    <property type="term" value="F:unfolded protein binding"/>
    <property type="evidence" value="ECO:0007669"/>
    <property type="project" value="TreeGrafter"/>
</dbReference>
<dbReference type="PhylomeDB" id="A0A0G4EDU6"/>
<evidence type="ECO:0000313" key="10">
    <source>
        <dbReference type="Proteomes" id="UP000041254"/>
    </source>
</evidence>
<evidence type="ECO:0000256" key="6">
    <source>
        <dbReference type="ARBA" id="ARBA00030427"/>
    </source>
</evidence>
<comment type="subcellular location">
    <subcellularLocation>
        <location evidence="1">Cytoplasm</location>
    </subcellularLocation>
</comment>
<dbReference type="GO" id="GO:0005737">
    <property type="term" value="C:cytoplasm"/>
    <property type="evidence" value="ECO:0007669"/>
    <property type="project" value="UniProtKB-SubCell"/>
</dbReference>
<feature type="compositionally biased region" description="Basic and acidic residues" evidence="7">
    <location>
        <begin position="167"/>
        <end position="178"/>
    </location>
</feature>
<keyword evidence="4" id="KW-0963">Cytoplasm</keyword>
<keyword evidence="5" id="KW-0597">Phosphoprotein</keyword>
<evidence type="ECO:0000256" key="2">
    <source>
        <dbReference type="ARBA" id="ARBA00010513"/>
    </source>
</evidence>
<evidence type="ECO:0000256" key="4">
    <source>
        <dbReference type="ARBA" id="ARBA00022490"/>
    </source>
</evidence>
<dbReference type="Proteomes" id="UP000041254">
    <property type="component" value="Unassembled WGS sequence"/>
</dbReference>
<feature type="domain" description="CS" evidence="8">
    <location>
        <begin position="202"/>
        <end position="291"/>
    </location>
</feature>
<feature type="compositionally biased region" description="Basic and acidic residues" evidence="7">
    <location>
        <begin position="69"/>
        <end position="121"/>
    </location>
</feature>
<dbReference type="InterPro" id="IPR037898">
    <property type="entry name" value="NudC_fam"/>
</dbReference>
<dbReference type="VEuPathDB" id="CryptoDB:Vbra_11443"/>
<dbReference type="EMBL" id="CDMY01000198">
    <property type="protein sequence ID" value="CEL93907.1"/>
    <property type="molecule type" value="Genomic_DNA"/>
</dbReference>
<name>A0A0G4EDU6_VITBC</name>
<dbReference type="Pfam" id="PF14050">
    <property type="entry name" value="Nudc_N"/>
    <property type="match status" value="1"/>
</dbReference>
<protein>
    <recommendedName>
        <fullName evidence="3">Nuclear migration protein nudC</fullName>
    </recommendedName>
    <alternativeName>
        <fullName evidence="6">Nuclear distribution protein C homolog</fullName>
    </alternativeName>
</protein>
<evidence type="ECO:0000313" key="9">
    <source>
        <dbReference type="EMBL" id="CEL93907.1"/>
    </source>
</evidence>
<proteinExistence type="inferred from homology"/>
<dbReference type="STRING" id="1169540.A0A0G4EDU6"/>
<sequence>MSSVEGEERFDSFFMKVAEEARGIDNLMDYFFSFLERKTDFFTGVQDSKMAEQTVMKAFHKHQKRAIKRREDEKRRHAAEDEERRKKLAAQREKDKAEYEKLQAERRKQQEDLSKRPKIEEITEEEDHQQDHPMKDRQPTTNGAHAAAGKDQPSSSSSASQAANGTTEDKEIKDKAEEVVIGEDDDEADDGAPNPAKYGNGGKTDRYTWTQTLGTVEVLIPVPPGTKSSQLSVVMTADRLKVGLKGQTPIVDGKLHQKIKPDDCMWTLVDNKLVQINIDKYDAMRWWSCVLVREQMRDS</sequence>
<reference evidence="9 10" key="1">
    <citation type="submission" date="2014-11" db="EMBL/GenBank/DDBJ databases">
        <authorList>
            <person name="Zhu J."/>
            <person name="Qi W."/>
            <person name="Song R."/>
        </authorList>
    </citation>
    <scope>NUCLEOTIDE SEQUENCE [LARGE SCALE GENOMIC DNA]</scope>
</reference>
<accession>A0A0G4EDU6</accession>
<dbReference type="InterPro" id="IPR025934">
    <property type="entry name" value="NudC_N_dom"/>
</dbReference>
<evidence type="ECO:0000256" key="7">
    <source>
        <dbReference type="SAM" id="MobiDB-lite"/>
    </source>
</evidence>
<dbReference type="OMA" id="NQMEWWS"/>
<gene>
    <name evidence="9" type="ORF">Vbra_11443</name>
</gene>
<dbReference type="Pfam" id="PF04969">
    <property type="entry name" value="CS"/>
    <property type="match status" value="1"/>
</dbReference>
<evidence type="ECO:0000256" key="1">
    <source>
        <dbReference type="ARBA" id="ARBA00004496"/>
    </source>
</evidence>
<dbReference type="OrthoDB" id="416217at2759"/>
<dbReference type="AlphaFoldDB" id="A0A0G4EDU6"/>
<dbReference type="PANTHER" id="PTHR12356:SF3">
    <property type="entry name" value="NUCLEAR MIGRATION PROTEIN NUDC"/>
    <property type="match status" value="1"/>
</dbReference>